<dbReference type="Proteomes" id="UP001066276">
    <property type="component" value="Chromosome 11"/>
</dbReference>
<evidence type="ECO:0000313" key="2">
    <source>
        <dbReference type="EMBL" id="KAJ1088339.1"/>
    </source>
</evidence>
<comment type="caution">
    <text evidence="2">The sequence shown here is derived from an EMBL/GenBank/DDBJ whole genome shotgun (WGS) entry which is preliminary data.</text>
</comment>
<dbReference type="EMBL" id="JANPWB010000015">
    <property type="protein sequence ID" value="KAJ1088339.1"/>
    <property type="molecule type" value="Genomic_DNA"/>
</dbReference>
<reference evidence="2" key="1">
    <citation type="journal article" date="2022" name="bioRxiv">
        <title>Sequencing and chromosome-scale assembly of the giantPleurodeles waltlgenome.</title>
        <authorList>
            <person name="Brown T."/>
            <person name="Elewa A."/>
            <person name="Iarovenko S."/>
            <person name="Subramanian E."/>
            <person name="Araus A.J."/>
            <person name="Petzold A."/>
            <person name="Susuki M."/>
            <person name="Suzuki K.-i.T."/>
            <person name="Hayashi T."/>
            <person name="Toyoda A."/>
            <person name="Oliveira C."/>
            <person name="Osipova E."/>
            <person name="Leigh N.D."/>
            <person name="Simon A."/>
            <person name="Yun M.H."/>
        </authorList>
    </citation>
    <scope>NUCLEOTIDE SEQUENCE</scope>
    <source>
        <strain evidence="2">20211129_DDA</strain>
        <tissue evidence="2">Liver</tissue>
    </source>
</reference>
<protein>
    <submittedName>
        <fullName evidence="2">Uncharacterized protein</fullName>
    </submittedName>
</protein>
<sequence>MESAADEDPRAGRNSPTEAPSANGGPRRPQLPHRGSGGAPWSPAQDREGERNWLVVNPSRRSCGFRALAHPAPGESQQTNLYIFEN</sequence>
<dbReference type="AlphaFoldDB" id="A0AAV7LDB9"/>
<feature type="region of interest" description="Disordered" evidence="1">
    <location>
        <begin position="1"/>
        <end position="51"/>
    </location>
</feature>
<accession>A0AAV7LDB9</accession>
<gene>
    <name evidence="2" type="ORF">NDU88_001496</name>
</gene>
<evidence type="ECO:0000313" key="3">
    <source>
        <dbReference type="Proteomes" id="UP001066276"/>
    </source>
</evidence>
<proteinExistence type="predicted"/>
<name>A0AAV7LDB9_PLEWA</name>
<keyword evidence="3" id="KW-1185">Reference proteome</keyword>
<organism evidence="2 3">
    <name type="scientific">Pleurodeles waltl</name>
    <name type="common">Iberian ribbed newt</name>
    <dbReference type="NCBI Taxonomy" id="8319"/>
    <lineage>
        <taxon>Eukaryota</taxon>
        <taxon>Metazoa</taxon>
        <taxon>Chordata</taxon>
        <taxon>Craniata</taxon>
        <taxon>Vertebrata</taxon>
        <taxon>Euteleostomi</taxon>
        <taxon>Amphibia</taxon>
        <taxon>Batrachia</taxon>
        <taxon>Caudata</taxon>
        <taxon>Salamandroidea</taxon>
        <taxon>Salamandridae</taxon>
        <taxon>Pleurodelinae</taxon>
        <taxon>Pleurodeles</taxon>
    </lineage>
</organism>
<evidence type="ECO:0000256" key="1">
    <source>
        <dbReference type="SAM" id="MobiDB-lite"/>
    </source>
</evidence>